<organism evidence="9 10">
    <name type="scientific">Macrococcus bovicus</name>
    <dbReference type="NCBI Taxonomy" id="69968"/>
    <lineage>
        <taxon>Bacteria</taxon>
        <taxon>Bacillati</taxon>
        <taxon>Bacillota</taxon>
        <taxon>Bacilli</taxon>
        <taxon>Bacillales</taxon>
        <taxon>Staphylococcaceae</taxon>
        <taxon>Macrococcus</taxon>
    </lineage>
</organism>
<comment type="subcellular location">
    <subcellularLocation>
        <location evidence="1">Cell membrane</location>
        <topology evidence="1">Multi-pass membrane protein</topology>
    </subcellularLocation>
</comment>
<evidence type="ECO:0000313" key="9">
    <source>
        <dbReference type="EMBL" id="TDM13376.1"/>
    </source>
</evidence>
<evidence type="ECO:0000256" key="1">
    <source>
        <dbReference type="ARBA" id="ARBA00004651"/>
    </source>
</evidence>
<dbReference type="Pfam" id="PF01899">
    <property type="entry name" value="MNHE"/>
    <property type="match status" value="1"/>
</dbReference>
<dbReference type="EMBL" id="SCWF01000012">
    <property type="protein sequence ID" value="TDM13376.1"/>
    <property type="molecule type" value="Genomic_DNA"/>
</dbReference>
<comment type="caution">
    <text evidence="9">The sequence shown here is derived from an EMBL/GenBank/DDBJ whole genome shotgun (WGS) entry which is preliminary data.</text>
</comment>
<evidence type="ECO:0000256" key="2">
    <source>
        <dbReference type="ARBA" id="ARBA00006228"/>
    </source>
</evidence>
<keyword evidence="7 8" id="KW-0472">Membrane</keyword>
<dbReference type="OrthoDB" id="9800498at2"/>
<feature type="transmembrane region" description="Helical" evidence="8">
    <location>
        <begin position="6"/>
        <end position="39"/>
    </location>
</feature>
<evidence type="ECO:0000256" key="7">
    <source>
        <dbReference type="ARBA" id="ARBA00023136"/>
    </source>
</evidence>
<reference evidence="9 10" key="1">
    <citation type="submission" date="2019-01" db="EMBL/GenBank/DDBJ databases">
        <title>Draft genome sequences of the type strains of six Macrococcus species.</title>
        <authorList>
            <person name="Mazhar S."/>
            <person name="Altermann E."/>
            <person name="Hill C."/>
            <person name="Mcauliffe O."/>
        </authorList>
    </citation>
    <scope>NUCLEOTIDE SEQUENCE [LARGE SCALE GENOMIC DNA]</scope>
    <source>
        <strain evidence="9 10">ATCC 51825</strain>
    </source>
</reference>
<dbReference type="GO" id="GO:0015297">
    <property type="term" value="F:antiporter activity"/>
    <property type="evidence" value="ECO:0007669"/>
    <property type="project" value="UniProtKB-KW"/>
</dbReference>
<sequence>MAIQALINILLTVLWCLITLSFSFGNILLGYLFGLFAVYVMRKFLPGRFYLRPFVKALRLGVVFLIELFKANLDVLKIVLSKKIDIKPAFFAYPTELTKDWEISLLSLLITLTPGTVVTAVSDDKKTLYIHALDFSNLEDEIKGIRTSFEAAIKEVGVR</sequence>
<evidence type="ECO:0000256" key="4">
    <source>
        <dbReference type="ARBA" id="ARBA00022475"/>
    </source>
</evidence>
<keyword evidence="5 8" id="KW-0812">Transmembrane</keyword>
<keyword evidence="3" id="KW-0813">Transport</keyword>
<comment type="similarity">
    <text evidence="2">Belongs to the CPA3 antiporters (TC 2.A.63) subunit E family.</text>
</comment>
<evidence type="ECO:0000256" key="3">
    <source>
        <dbReference type="ARBA" id="ARBA00022449"/>
    </source>
</evidence>
<name>A0A4R6BY63_9STAP</name>
<keyword evidence="10" id="KW-1185">Reference proteome</keyword>
<evidence type="ECO:0000256" key="5">
    <source>
        <dbReference type="ARBA" id="ARBA00022692"/>
    </source>
</evidence>
<protein>
    <submittedName>
        <fullName evidence="9">Na+/H+ antiporter subunit E</fullName>
    </submittedName>
</protein>
<dbReference type="Proteomes" id="UP000294843">
    <property type="component" value="Unassembled WGS sequence"/>
</dbReference>
<keyword evidence="4" id="KW-1003">Cell membrane</keyword>
<evidence type="ECO:0000313" key="10">
    <source>
        <dbReference type="Proteomes" id="UP000294843"/>
    </source>
</evidence>
<keyword evidence="3" id="KW-0050">Antiport</keyword>
<keyword evidence="6 8" id="KW-1133">Transmembrane helix</keyword>
<dbReference type="GO" id="GO:0005886">
    <property type="term" value="C:plasma membrane"/>
    <property type="evidence" value="ECO:0007669"/>
    <property type="project" value="UniProtKB-SubCell"/>
</dbReference>
<accession>A0A4R6BY63</accession>
<dbReference type="InterPro" id="IPR002758">
    <property type="entry name" value="Cation_antiport_E"/>
</dbReference>
<dbReference type="PANTHER" id="PTHR34584">
    <property type="entry name" value="NA(+)/H(+) ANTIPORTER SUBUNIT E1"/>
    <property type="match status" value="1"/>
</dbReference>
<evidence type="ECO:0000256" key="8">
    <source>
        <dbReference type="SAM" id="Phobius"/>
    </source>
</evidence>
<proteinExistence type="inferred from homology"/>
<evidence type="ECO:0000256" key="6">
    <source>
        <dbReference type="ARBA" id="ARBA00022989"/>
    </source>
</evidence>
<dbReference type="PIRSF" id="PIRSF019239">
    <property type="entry name" value="MrpE"/>
    <property type="match status" value="1"/>
</dbReference>
<dbReference type="GO" id="GO:0008324">
    <property type="term" value="F:monoatomic cation transmembrane transporter activity"/>
    <property type="evidence" value="ECO:0007669"/>
    <property type="project" value="InterPro"/>
</dbReference>
<dbReference type="PANTHER" id="PTHR34584:SF1">
    <property type="entry name" value="NA(+)_H(+) ANTIPORTER SUBUNIT E1"/>
    <property type="match status" value="1"/>
</dbReference>
<dbReference type="AlphaFoldDB" id="A0A4R6BY63"/>
<gene>
    <name evidence="9" type="ORF">ERX55_09700</name>
</gene>
<dbReference type="RefSeq" id="WP_133452381.1">
    <property type="nucleotide sequence ID" value="NZ_SCWF01000012.1"/>
</dbReference>